<feature type="site" description="Transition state stabilizer" evidence="3">
    <location>
        <position position="20"/>
    </location>
</feature>
<keyword evidence="5" id="KW-1185">Reference proteome</keyword>
<keyword evidence="3" id="KW-0414">Isoprene biosynthesis</keyword>
<comment type="similarity">
    <text evidence="3">Belongs to the IspD/TarI cytidylyltransferase family. IspD subfamily.</text>
</comment>
<evidence type="ECO:0000313" key="5">
    <source>
        <dbReference type="Proteomes" id="UP000029228"/>
    </source>
</evidence>
<sequence length="236" mass="25827">MIPEHHPIIAIVPAAGVGSRMQADIPKQYLKIHGQTILEHTIERLLSHQSIESVIVAISDNDPYFEGLSFISEKPVIRVPGGGERADSVLSAIDYVKQRVPNAWCLVHDAARPCITHEDISKLIYEVSTHPVGGILAAPVKDTMKRANGAKGIDHTVDRAGLWHALTPQMFKVELLHSALSDALSEGVTITDEASAVEWTGLAPLLVEGRSDNIKITRPEDLALAEFYLKNKEPEQ</sequence>
<dbReference type="InterPro" id="IPR050088">
    <property type="entry name" value="IspD/TarI_cytidylyltransf_bact"/>
</dbReference>
<feature type="site" description="Positions MEP for the nucleophilic attack" evidence="3">
    <location>
        <position position="159"/>
    </location>
</feature>
<dbReference type="Proteomes" id="UP000029228">
    <property type="component" value="Unassembled WGS sequence"/>
</dbReference>
<dbReference type="InterPro" id="IPR001228">
    <property type="entry name" value="IspD"/>
</dbReference>
<dbReference type="Pfam" id="PF01128">
    <property type="entry name" value="IspD"/>
    <property type="match status" value="1"/>
</dbReference>
<dbReference type="AlphaFoldDB" id="A0A090S0Y0"/>
<keyword evidence="1 3" id="KW-0808">Transferase</keyword>
<dbReference type="InterPro" id="IPR034683">
    <property type="entry name" value="IspD/TarI"/>
</dbReference>
<dbReference type="EC" id="2.7.7.60" evidence="3"/>
<dbReference type="NCBIfam" id="TIGR00453">
    <property type="entry name" value="ispD"/>
    <property type="match status" value="1"/>
</dbReference>
<reference evidence="4 5" key="2">
    <citation type="submission" date="2014-09" db="EMBL/GenBank/DDBJ databases">
        <authorList>
            <consortium name="NBRP consortium"/>
            <person name="Sawabe T."/>
            <person name="Meirelles P."/>
            <person name="Nakanishi M."/>
            <person name="Sayaka M."/>
            <person name="Hattori M."/>
            <person name="Ohkuma M."/>
        </authorList>
    </citation>
    <scope>NUCLEOTIDE SEQUENCE [LARGE SCALE GENOMIC DNA]</scope>
    <source>
        <strain evidence="5">JCM19235</strain>
    </source>
</reference>
<dbReference type="InterPro" id="IPR029044">
    <property type="entry name" value="Nucleotide-diphossugar_trans"/>
</dbReference>
<dbReference type="EMBL" id="BBMR01000008">
    <property type="protein sequence ID" value="GAL21380.1"/>
    <property type="molecule type" value="Genomic_DNA"/>
</dbReference>
<evidence type="ECO:0000256" key="1">
    <source>
        <dbReference type="ARBA" id="ARBA00022679"/>
    </source>
</evidence>
<dbReference type="STRING" id="990268.JCM19235_4862"/>
<dbReference type="GO" id="GO:0019288">
    <property type="term" value="P:isopentenyl diphosphate biosynthetic process, methylerythritol 4-phosphate pathway"/>
    <property type="evidence" value="ECO:0007669"/>
    <property type="project" value="UniProtKB-UniRule"/>
</dbReference>
<dbReference type="PANTHER" id="PTHR32125:SF4">
    <property type="entry name" value="2-C-METHYL-D-ERYTHRITOL 4-PHOSPHATE CYTIDYLYLTRANSFERASE, CHLOROPLASTIC"/>
    <property type="match status" value="1"/>
</dbReference>
<feature type="site" description="Positions MEP for the nucleophilic attack" evidence="3">
    <location>
        <position position="215"/>
    </location>
</feature>
<comment type="function">
    <text evidence="3">Catalyzes the formation of 4-diphosphocytidyl-2-C-methyl-D-erythritol from CTP and 2-C-methyl-D-erythritol 4-phosphate (MEP).</text>
</comment>
<dbReference type="SUPFAM" id="SSF53448">
    <property type="entry name" value="Nucleotide-diphospho-sugar transferases"/>
    <property type="match status" value="1"/>
</dbReference>
<reference evidence="4 5" key="1">
    <citation type="submission" date="2014-09" db="EMBL/GenBank/DDBJ databases">
        <title>Vibrio maritimus JCM 19235. (C45) whole genome shotgun sequence.</title>
        <authorList>
            <person name="Sawabe T."/>
            <person name="Meirelles P."/>
            <person name="Nakanishi M."/>
            <person name="Sayaka M."/>
            <person name="Hattori M."/>
            <person name="Ohkuma M."/>
        </authorList>
    </citation>
    <scope>NUCLEOTIDE SEQUENCE [LARGE SCALE GENOMIC DNA]</scope>
    <source>
        <strain evidence="5">JCM19235</strain>
    </source>
</reference>
<comment type="catalytic activity">
    <reaction evidence="3">
        <text>2-C-methyl-D-erythritol 4-phosphate + CTP + H(+) = 4-CDP-2-C-methyl-D-erythritol + diphosphate</text>
        <dbReference type="Rhea" id="RHEA:13429"/>
        <dbReference type="ChEBI" id="CHEBI:15378"/>
        <dbReference type="ChEBI" id="CHEBI:33019"/>
        <dbReference type="ChEBI" id="CHEBI:37563"/>
        <dbReference type="ChEBI" id="CHEBI:57823"/>
        <dbReference type="ChEBI" id="CHEBI:58262"/>
        <dbReference type="EC" id="2.7.7.60"/>
    </reaction>
</comment>
<comment type="pathway">
    <text evidence="3">Isoprenoid biosynthesis; isopentenyl diphosphate biosynthesis via DXP pathway; isopentenyl diphosphate from 1-deoxy-D-xylulose 5-phosphate: step 2/6.</text>
</comment>
<dbReference type="FunFam" id="3.90.550.10:FF:000003">
    <property type="entry name" value="2-C-methyl-D-erythritol 4-phosphate cytidylyltransferase"/>
    <property type="match status" value="1"/>
</dbReference>
<organism evidence="4 5">
    <name type="scientific">Vibrio maritimus</name>
    <dbReference type="NCBI Taxonomy" id="990268"/>
    <lineage>
        <taxon>Bacteria</taxon>
        <taxon>Pseudomonadati</taxon>
        <taxon>Pseudomonadota</taxon>
        <taxon>Gammaproteobacteria</taxon>
        <taxon>Vibrionales</taxon>
        <taxon>Vibrionaceae</taxon>
        <taxon>Vibrio</taxon>
    </lineage>
</organism>
<dbReference type="Gene3D" id="3.90.550.10">
    <property type="entry name" value="Spore Coat Polysaccharide Biosynthesis Protein SpsA, Chain A"/>
    <property type="match status" value="1"/>
</dbReference>
<dbReference type="PANTHER" id="PTHR32125">
    <property type="entry name" value="2-C-METHYL-D-ERYTHRITOL 4-PHOSPHATE CYTIDYLYLTRANSFERASE, CHLOROPLASTIC"/>
    <property type="match status" value="1"/>
</dbReference>
<evidence type="ECO:0000256" key="3">
    <source>
        <dbReference type="HAMAP-Rule" id="MF_00108"/>
    </source>
</evidence>
<feature type="site" description="Transition state stabilizer" evidence="3">
    <location>
        <position position="27"/>
    </location>
</feature>
<dbReference type="OrthoDB" id="9806837at2"/>
<dbReference type="UniPathway" id="UPA00056">
    <property type="reaction ID" value="UER00093"/>
</dbReference>
<evidence type="ECO:0000313" key="4">
    <source>
        <dbReference type="EMBL" id="GAL21380.1"/>
    </source>
</evidence>
<evidence type="ECO:0000256" key="2">
    <source>
        <dbReference type="ARBA" id="ARBA00022695"/>
    </source>
</evidence>
<gene>
    <name evidence="3" type="primary">ispD</name>
    <name evidence="4" type="ORF">JCM19235_4862</name>
</gene>
<accession>A0A090S0Y0</accession>
<name>A0A090S0Y0_9VIBR</name>
<protein>
    <recommendedName>
        <fullName evidence="3">2-C-methyl-D-erythritol 4-phosphate cytidylyltransferase</fullName>
        <ecNumber evidence="3">2.7.7.60</ecNumber>
    </recommendedName>
    <alternativeName>
        <fullName evidence="3">4-diphosphocytidyl-2C-methyl-D-erythritol synthase</fullName>
    </alternativeName>
    <alternativeName>
        <fullName evidence="3">MEP cytidylyltransferase</fullName>
        <shortName evidence="3">MCT</shortName>
    </alternativeName>
</protein>
<comment type="caution">
    <text evidence="4">The sequence shown here is derived from an EMBL/GenBank/DDBJ whole genome shotgun (WGS) entry which is preliminary data.</text>
</comment>
<keyword evidence="2 3" id="KW-0548">Nucleotidyltransferase</keyword>
<proteinExistence type="inferred from homology"/>
<dbReference type="HAMAP" id="MF_00108">
    <property type="entry name" value="IspD"/>
    <property type="match status" value="1"/>
</dbReference>
<dbReference type="GO" id="GO:0050518">
    <property type="term" value="F:2-C-methyl-D-erythritol 4-phosphate cytidylyltransferase activity"/>
    <property type="evidence" value="ECO:0007669"/>
    <property type="project" value="UniProtKB-UniRule"/>
</dbReference>
<dbReference type="CDD" id="cd02516">
    <property type="entry name" value="CDP-ME_synthetase"/>
    <property type="match status" value="1"/>
</dbReference>